<reference evidence="1" key="1">
    <citation type="submission" date="2024-12" db="EMBL/GenBank/DDBJ databases">
        <title>Comparative genomics and development of molecular markers within Purpureocillium lilacinum and among Purpureocillium species.</title>
        <authorList>
            <person name="Yeh Z.-Y."/>
            <person name="Ni N.-T."/>
            <person name="Lo P.-H."/>
            <person name="Mushyakhwo K."/>
            <person name="Lin C.-F."/>
            <person name="Nai Y.-S."/>
        </authorList>
    </citation>
    <scope>NUCLEOTIDE SEQUENCE</scope>
    <source>
        <strain evidence="1">NCHU-NPUST-175</strain>
    </source>
</reference>
<proteinExistence type="predicted"/>
<sequence>MVEHCGQDNRFMKLQSYHTGELGTTGVSVAECTRGRKQMLSLSLQEICRRKVARQSYRASSGKSSGFERLQSCFLREFPPSRRPSADSEVLGIRYPLIASSSAAMPHCLRGLPAGGLGGLWRRRLGSLVIVRLEFDLRVSFFDVPTESEVEGAAEHSRACHGGSCQSMSRKHADAIPISQKTRCLGDE</sequence>
<keyword evidence="2" id="KW-1185">Reference proteome</keyword>
<evidence type="ECO:0000313" key="1">
    <source>
        <dbReference type="EMBL" id="KAL3955150.1"/>
    </source>
</evidence>
<gene>
    <name evidence="1" type="ORF">ACCO45_010713</name>
</gene>
<evidence type="ECO:0000313" key="2">
    <source>
        <dbReference type="Proteomes" id="UP001638806"/>
    </source>
</evidence>
<name>A0ACC4DFP6_PURLI</name>
<dbReference type="Proteomes" id="UP001638806">
    <property type="component" value="Unassembled WGS sequence"/>
</dbReference>
<accession>A0ACC4DFP6</accession>
<organism evidence="1 2">
    <name type="scientific">Purpureocillium lilacinum</name>
    <name type="common">Paecilomyces lilacinus</name>
    <dbReference type="NCBI Taxonomy" id="33203"/>
    <lineage>
        <taxon>Eukaryota</taxon>
        <taxon>Fungi</taxon>
        <taxon>Dikarya</taxon>
        <taxon>Ascomycota</taxon>
        <taxon>Pezizomycotina</taxon>
        <taxon>Sordariomycetes</taxon>
        <taxon>Hypocreomycetidae</taxon>
        <taxon>Hypocreales</taxon>
        <taxon>Ophiocordycipitaceae</taxon>
        <taxon>Purpureocillium</taxon>
    </lineage>
</organism>
<dbReference type="EMBL" id="JBGNUJ010000010">
    <property type="protein sequence ID" value="KAL3955150.1"/>
    <property type="molecule type" value="Genomic_DNA"/>
</dbReference>
<protein>
    <submittedName>
        <fullName evidence="1">Uncharacterized protein</fullName>
    </submittedName>
</protein>
<comment type="caution">
    <text evidence="1">The sequence shown here is derived from an EMBL/GenBank/DDBJ whole genome shotgun (WGS) entry which is preliminary data.</text>
</comment>